<dbReference type="InterPro" id="IPR023214">
    <property type="entry name" value="HAD_sf"/>
</dbReference>
<dbReference type="InterPro" id="IPR006379">
    <property type="entry name" value="HAD-SF_hydro_IIB"/>
</dbReference>
<accession>A0A9X1XWK8</accession>
<comment type="pathway">
    <text evidence="2">Nucleotide-sugar biosynthesis; GDP-alpha-D-mannose biosynthesis; alpha-D-mannose 1-phosphate from D-fructose 6-phosphate: step 2/2.</text>
</comment>
<dbReference type="NCBIfam" id="TIGR01484">
    <property type="entry name" value="HAD-SF-IIB"/>
    <property type="match status" value="1"/>
</dbReference>
<dbReference type="InterPro" id="IPR005002">
    <property type="entry name" value="PMM"/>
</dbReference>
<keyword evidence="13" id="KW-0378">Hydrolase</keyword>
<dbReference type="PANTHER" id="PTHR10466">
    <property type="entry name" value="PHOSPHOMANNOMUTASE"/>
    <property type="match status" value="1"/>
</dbReference>
<comment type="subunit">
    <text evidence="4">Homodimer.</text>
</comment>
<keyword evidence="8 12" id="KW-0460">Magnesium</keyword>
<dbReference type="SFLD" id="SFLDG01140">
    <property type="entry name" value="C2.B:_Phosphomannomutase_and_P"/>
    <property type="match status" value="1"/>
</dbReference>
<dbReference type="Pfam" id="PF03332">
    <property type="entry name" value="PMM"/>
    <property type="match status" value="1"/>
</dbReference>
<evidence type="ECO:0000256" key="4">
    <source>
        <dbReference type="ARBA" id="ARBA00011738"/>
    </source>
</evidence>
<dbReference type="Gene3D" id="3.30.1240.20">
    <property type="match status" value="1"/>
</dbReference>
<dbReference type="PANTHER" id="PTHR10466:SF0">
    <property type="entry name" value="PHOSPHOMANNOMUTASE"/>
    <property type="match status" value="1"/>
</dbReference>
<dbReference type="GO" id="GO:0016791">
    <property type="term" value="F:phosphatase activity"/>
    <property type="evidence" value="ECO:0007669"/>
    <property type="project" value="UniProtKB-ARBA"/>
</dbReference>
<feature type="active site" description="Nucleophile" evidence="10">
    <location>
        <position position="8"/>
    </location>
</feature>
<comment type="caution">
    <text evidence="13">The sequence shown here is derived from an EMBL/GenBank/DDBJ whole genome shotgun (WGS) entry which is preliminary data.</text>
</comment>
<proteinExistence type="inferred from homology"/>
<keyword evidence="7 12" id="KW-0479">Metal-binding</keyword>
<dbReference type="Proteomes" id="UP001139260">
    <property type="component" value="Unassembled WGS sequence"/>
</dbReference>
<dbReference type="AlphaFoldDB" id="A0A9X1XWK8"/>
<evidence type="ECO:0000256" key="8">
    <source>
        <dbReference type="ARBA" id="ARBA00022842"/>
    </source>
</evidence>
<evidence type="ECO:0000256" key="11">
    <source>
        <dbReference type="PIRSR" id="PIRSR605002-2"/>
    </source>
</evidence>
<comment type="cofactor">
    <cofactor evidence="12">
        <name>Mg(2+)</name>
        <dbReference type="ChEBI" id="CHEBI:18420"/>
    </cofactor>
</comment>
<reference evidence="13" key="1">
    <citation type="submission" date="2022-04" db="EMBL/GenBank/DDBJ databases">
        <title>Flavobacterium pygoscelis sp. nov. isolated from Chinstrap chick (Pygoscelis antarcticus).</title>
        <authorList>
            <person name="Irgang R."/>
            <person name="Poblete-Morales M."/>
            <person name="Avendano-Herrera R."/>
        </authorList>
    </citation>
    <scope>NUCLEOTIDE SEQUENCE</scope>
    <source>
        <strain evidence="13">I-SCBP12n</strain>
    </source>
</reference>
<keyword evidence="14" id="KW-1185">Reference proteome</keyword>
<dbReference type="EMBL" id="JALNUB010000002">
    <property type="protein sequence ID" value="MCK8141042.1"/>
    <property type="molecule type" value="Genomic_DNA"/>
</dbReference>
<dbReference type="SFLD" id="SFLDG01143">
    <property type="entry name" value="C2.B.3:_Phosphomannomutase_Lik"/>
    <property type="match status" value="1"/>
</dbReference>
<evidence type="ECO:0000256" key="3">
    <source>
        <dbReference type="ARBA" id="ARBA00009736"/>
    </source>
</evidence>
<dbReference type="GO" id="GO:0006013">
    <property type="term" value="P:mannose metabolic process"/>
    <property type="evidence" value="ECO:0007669"/>
    <property type="project" value="TreeGrafter"/>
</dbReference>
<dbReference type="InterPro" id="IPR043169">
    <property type="entry name" value="PMM_cap"/>
</dbReference>
<comment type="similarity">
    <text evidence="3">Belongs to the eukaryotic PMM family.</text>
</comment>
<evidence type="ECO:0000256" key="1">
    <source>
        <dbReference type="ARBA" id="ARBA00004496"/>
    </source>
</evidence>
<feature type="binding site" evidence="12">
    <location>
        <position position="8"/>
    </location>
    <ligand>
        <name>Mg(2+)</name>
        <dbReference type="ChEBI" id="CHEBI:18420"/>
        <label>1</label>
    </ligand>
</feature>
<name>A0A9X1XWK8_9FLAO</name>
<organism evidence="13 14">
    <name type="scientific">Flavobacterium pygoscelis</name>
    <dbReference type="NCBI Taxonomy" id="2893176"/>
    <lineage>
        <taxon>Bacteria</taxon>
        <taxon>Pseudomonadati</taxon>
        <taxon>Bacteroidota</taxon>
        <taxon>Flavobacteriia</taxon>
        <taxon>Flavobacteriales</taxon>
        <taxon>Flavobacteriaceae</taxon>
        <taxon>Flavobacterium</taxon>
    </lineage>
</organism>
<dbReference type="InterPro" id="IPR036412">
    <property type="entry name" value="HAD-like_sf"/>
</dbReference>
<feature type="binding site" evidence="12">
    <location>
        <position position="208"/>
    </location>
    <ligand>
        <name>Mg(2+)</name>
        <dbReference type="ChEBI" id="CHEBI:18420"/>
        <label>1</label>
    </ligand>
</feature>
<protein>
    <recommendedName>
        <fullName evidence="5">phosphomannomutase</fullName>
        <ecNumber evidence="5">5.4.2.8</ecNumber>
    </recommendedName>
</protein>
<feature type="binding site" evidence="12">
    <location>
        <position position="10"/>
    </location>
    <ligand>
        <name>Mg(2+)</name>
        <dbReference type="ChEBI" id="CHEBI:18420"/>
        <label>1</label>
    </ligand>
</feature>
<keyword evidence="6" id="KW-0963">Cytoplasm</keyword>
<feature type="binding site" evidence="11">
    <location>
        <position position="124"/>
    </location>
    <ligand>
        <name>alpha-D-mannose 1-phosphate</name>
        <dbReference type="ChEBI" id="CHEBI:58409"/>
    </ligand>
</feature>
<evidence type="ECO:0000256" key="9">
    <source>
        <dbReference type="ARBA" id="ARBA00023235"/>
    </source>
</evidence>
<evidence type="ECO:0000313" key="13">
    <source>
        <dbReference type="EMBL" id="MCK8141042.1"/>
    </source>
</evidence>
<feature type="binding site" evidence="11">
    <location>
        <position position="177"/>
    </location>
    <ligand>
        <name>alpha-D-mannose 1-phosphate</name>
        <dbReference type="ChEBI" id="CHEBI:58409"/>
    </ligand>
</feature>
<dbReference type="EC" id="5.4.2.8" evidence="5"/>
<dbReference type="RefSeq" id="WP_248427639.1">
    <property type="nucleotide sequence ID" value="NZ_JALNUB010000002.1"/>
</dbReference>
<sequence>MKKLIIFDLDGTLAKSKSAIDKEMAILFKELLEVTQVAIISGGDWPQFEKQVINQLPKDTIFTKLSILPTCGTKYYQYKKNWVKLYEEKFTDEERKQILFNLNIAIKNSDIEIKKTWGNQIEDRGSQITFSALGQEAPLEEKKTWDNDFAKRKKIVTPLQKSLKEFSIGMGGTTSIDITKPGIDKAYGILKLKEILKIGIDEMLFIGDALFEGGNDFPARSTGAKCIQVRDPEETKRIIETIIACETNNI</sequence>
<dbReference type="Gene3D" id="3.40.50.1000">
    <property type="entry name" value="HAD superfamily/HAD-like"/>
    <property type="match status" value="1"/>
</dbReference>
<dbReference type="GO" id="GO:0006487">
    <property type="term" value="P:protein N-linked glycosylation"/>
    <property type="evidence" value="ECO:0007669"/>
    <property type="project" value="TreeGrafter"/>
</dbReference>
<keyword evidence="9" id="KW-0413">Isomerase</keyword>
<dbReference type="GO" id="GO:0046872">
    <property type="term" value="F:metal ion binding"/>
    <property type="evidence" value="ECO:0007669"/>
    <property type="project" value="UniProtKB-KW"/>
</dbReference>
<comment type="subcellular location">
    <subcellularLocation>
        <location evidence="1">Cytoplasm</location>
    </subcellularLocation>
</comment>
<dbReference type="GO" id="GO:0009298">
    <property type="term" value="P:GDP-mannose biosynthetic process"/>
    <property type="evidence" value="ECO:0007669"/>
    <property type="project" value="InterPro"/>
</dbReference>
<dbReference type="SUPFAM" id="SSF56784">
    <property type="entry name" value="HAD-like"/>
    <property type="match status" value="1"/>
</dbReference>
<evidence type="ECO:0000256" key="6">
    <source>
        <dbReference type="ARBA" id="ARBA00022490"/>
    </source>
</evidence>
<dbReference type="GO" id="GO:0004615">
    <property type="term" value="F:phosphomannomutase activity"/>
    <property type="evidence" value="ECO:0007669"/>
    <property type="project" value="UniProtKB-EC"/>
</dbReference>
<evidence type="ECO:0000256" key="12">
    <source>
        <dbReference type="PIRSR" id="PIRSR605002-3"/>
    </source>
</evidence>
<dbReference type="SFLD" id="SFLDS00003">
    <property type="entry name" value="Haloacid_Dehalogenase"/>
    <property type="match status" value="1"/>
</dbReference>
<dbReference type="GO" id="GO:0005829">
    <property type="term" value="C:cytosol"/>
    <property type="evidence" value="ECO:0007669"/>
    <property type="project" value="TreeGrafter"/>
</dbReference>
<feature type="binding site" evidence="11">
    <location>
        <position position="175"/>
    </location>
    <ligand>
        <name>alpha-D-mannose 1-phosphate</name>
        <dbReference type="ChEBI" id="CHEBI:58409"/>
    </ligand>
</feature>
<evidence type="ECO:0000256" key="2">
    <source>
        <dbReference type="ARBA" id="ARBA00004699"/>
    </source>
</evidence>
<evidence type="ECO:0000313" key="14">
    <source>
        <dbReference type="Proteomes" id="UP001139260"/>
    </source>
</evidence>
<evidence type="ECO:0000256" key="5">
    <source>
        <dbReference type="ARBA" id="ARBA00012730"/>
    </source>
</evidence>
<gene>
    <name evidence="13" type="ORF">MW871_03970</name>
</gene>
<evidence type="ECO:0000256" key="7">
    <source>
        <dbReference type="ARBA" id="ARBA00022723"/>
    </source>
</evidence>
<evidence type="ECO:0000256" key="10">
    <source>
        <dbReference type="PIRSR" id="PIRSR605002-1"/>
    </source>
</evidence>
<feature type="active site" description="Proton donor/acceptor" evidence="10">
    <location>
        <position position="10"/>
    </location>
</feature>